<dbReference type="InterPro" id="IPR002740">
    <property type="entry name" value="EVE_domain"/>
</dbReference>
<name>A0A6H2DRT8_9SPHN</name>
<dbReference type="PANTHER" id="PTHR14087">
    <property type="entry name" value="THYMOCYTE NUCLEAR PROTEIN 1"/>
    <property type="match status" value="1"/>
</dbReference>
<dbReference type="PANTHER" id="PTHR14087:SF8">
    <property type="entry name" value="OS03G0676100 PROTEIN"/>
    <property type="match status" value="1"/>
</dbReference>
<dbReference type="InterPro" id="IPR052181">
    <property type="entry name" value="5hmC_binding"/>
</dbReference>
<accession>A0A6H2DRT8</accession>
<dbReference type="InterPro" id="IPR015947">
    <property type="entry name" value="PUA-like_sf"/>
</dbReference>
<dbReference type="SUPFAM" id="SSF88697">
    <property type="entry name" value="PUA domain-like"/>
    <property type="match status" value="1"/>
</dbReference>
<dbReference type="Proteomes" id="UP000501600">
    <property type="component" value="Chromosome"/>
</dbReference>
<sequence>MPQYWLMKSEPDEYGWDDLVAEKEGTWDGVKNAQASNNMKAMKKGDQVFFYHSRQGLEVVGIMEVSEEHSPDVTTDPDRWVVVKVKPARKLDKAVPLKEMKQNPKLKDLAIIRQFRLSVAPVTESEWDAILEMGGG</sequence>
<evidence type="ECO:0000259" key="1">
    <source>
        <dbReference type="Pfam" id="PF01878"/>
    </source>
</evidence>
<dbReference type="InterPro" id="IPR047197">
    <property type="entry name" value="THYN1-like_EVE"/>
</dbReference>
<reference evidence="2 3" key="1">
    <citation type="submission" date="2020-04" db="EMBL/GenBank/DDBJ databases">
        <title>Genome sequence for Sphingorhabdus sp. strain M1.</title>
        <authorList>
            <person name="Park S.-J."/>
        </authorList>
    </citation>
    <scope>NUCLEOTIDE SEQUENCE [LARGE SCALE GENOMIC DNA]</scope>
    <source>
        <strain evidence="2 3">JK6</strain>
    </source>
</reference>
<gene>
    <name evidence="2" type="ORF">HF685_14785</name>
</gene>
<protein>
    <submittedName>
        <fullName evidence="2">EVE domain-containing protein</fullName>
    </submittedName>
</protein>
<dbReference type="Gene3D" id="3.10.590.10">
    <property type="entry name" value="ph1033 like domains"/>
    <property type="match status" value="1"/>
</dbReference>
<evidence type="ECO:0000313" key="2">
    <source>
        <dbReference type="EMBL" id="QJB70376.1"/>
    </source>
</evidence>
<dbReference type="EMBL" id="CP051217">
    <property type="protein sequence ID" value="QJB70376.1"/>
    <property type="molecule type" value="Genomic_DNA"/>
</dbReference>
<proteinExistence type="predicted"/>
<dbReference type="RefSeq" id="WP_168820642.1">
    <property type="nucleotide sequence ID" value="NZ_CP051217.1"/>
</dbReference>
<dbReference type="CDD" id="cd21133">
    <property type="entry name" value="EVE"/>
    <property type="match status" value="1"/>
</dbReference>
<organism evidence="2 3">
    <name type="scientific">Parasphingorhabdus halotolerans</name>
    <dbReference type="NCBI Taxonomy" id="2725558"/>
    <lineage>
        <taxon>Bacteria</taxon>
        <taxon>Pseudomonadati</taxon>
        <taxon>Pseudomonadota</taxon>
        <taxon>Alphaproteobacteria</taxon>
        <taxon>Sphingomonadales</taxon>
        <taxon>Sphingomonadaceae</taxon>
        <taxon>Parasphingorhabdus</taxon>
    </lineage>
</organism>
<evidence type="ECO:0000313" key="3">
    <source>
        <dbReference type="Proteomes" id="UP000501600"/>
    </source>
</evidence>
<dbReference type="KEGG" id="phao:HF685_14785"/>
<keyword evidence="3" id="KW-1185">Reference proteome</keyword>
<dbReference type="Pfam" id="PF01878">
    <property type="entry name" value="EVE"/>
    <property type="match status" value="1"/>
</dbReference>
<dbReference type="AlphaFoldDB" id="A0A6H2DRT8"/>
<feature type="domain" description="EVE" evidence="1">
    <location>
        <begin position="3"/>
        <end position="133"/>
    </location>
</feature>